<proteinExistence type="predicted"/>
<keyword evidence="1" id="KW-0378">Hydrolase</keyword>
<protein>
    <submittedName>
        <fullName evidence="1">Phage protease</fullName>
    </submittedName>
</protein>
<evidence type="ECO:0000313" key="1">
    <source>
        <dbReference type="EMBL" id="MDP8085394.1"/>
    </source>
</evidence>
<dbReference type="GO" id="GO:0006508">
    <property type="term" value="P:proteolysis"/>
    <property type="evidence" value="ECO:0007669"/>
    <property type="project" value="UniProtKB-KW"/>
</dbReference>
<dbReference type="PIRSF" id="PIRSF016624">
    <property type="entry name" value="Mu_prophg_I"/>
    <property type="match status" value="1"/>
</dbReference>
<dbReference type="RefSeq" id="WP_306383881.1">
    <property type="nucleotide sequence ID" value="NZ_JASAVR010000011.1"/>
</dbReference>
<keyword evidence="2" id="KW-1185">Reference proteome</keyword>
<dbReference type="InterPro" id="IPR012106">
    <property type="entry name" value="Phage_Mu_Gp1"/>
</dbReference>
<comment type="caution">
    <text evidence="1">The sequence shown here is derived from an EMBL/GenBank/DDBJ whole genome shotgun (WGS) entry which is preliminary data.</text>
</comment>
<gene>
    <name evidence="1" type="ORF">QJT92_05575</name>
</gene>
<keyword evidence="1" id="KW-0645">Protease</keyword>
<name>A0ABT9JN13_9PAST</name>
<organism evidence="1 2">
    <name type="scientific">Phocoenobacter skyensis</name>
    <dbReference type="NCBI Taxonomy" id="97481"/>
    <lineage>
        <taxon>Bacteria</taxon>
        <taxon>Pseudomonadati</taxon>
        <taxon>Pseudomonadota</taxon>
        <taxon>Gammaproteobacteria</taxon>
        <taxon>Pasteurellales</taxon>
        <taxon>Pasteurellaceae</taxon>
        <taxon>Phocoenobacter</taxon>
    </lineage>
</organism>
<dbReference type="EMBL" id="JASAVS010000010">
    <property type="protein sequence ID" value="MDP8085394.1"/>
    <property type="molecule type" value="Genomic_DNA"/>
</dbReference>
<accession>A0ABT9JN13</accession>
<sequence length="358" mass="39420">MTTKFNPIACNFEINSKTNGRIQLFPFGRFYPQDGRKEGKGGWYVDDSNGYALAKQINSLPIRLMIDYEHQTLFIKENGKGNPAAGWFIKTEYISGQGIFVDVEWTEKAHSQIKNKEYRYISPLFFADSKGKVVEVINAALTNRPALHNLGEALALSSRLNSKKDNSMNFKELLIKLFALGADATDEQIEAQITALSKQATDSKVALSAVYDELAKNTQQVTALSAQVESAKATNPDPAKYVALSDLQAVQTELNNFKAQVQQEKCESLIQTALSDGRLLPAQKQWAEDLGKKDLEALSSYLKTVTPNASLQGTQSGGEDPNKKEPIALSAGEIAAARALGLTPDEYQEKYKTQKGDK</sequence>
<dbReference type="Proteomes" id="UP001224812">
    <property type="component" value="Unassembled WGS sequence"/>
</dbReference>
<dbReference type="GO" id="GO:0008233">
    <property type="term" value="F:peptidase activity"/>
    <property type="evidence" value="ECO:0007669"/>
    <property type="project" value="UniProtKB-KW"/>
</dbReference>
<reference evidence="1 2" key="1">
    <citation type="journal article" date="2023" name="Front. Microbiol.">
        <title>Phylogeography and host specificity of Pasteurellaceae pathogenic to sea-farmed fish in the north-east Atlantic.</title>
        <authorList>
            <person name="Gulla S."/>
            <person name="Colquhoun D.J."/>
            <person name="Olsen A.B."/>
            <person name="Spilsberg B."/>
            <person name="Lagesen K."/>
            <person name="Aakesson C.P."/>
            <person name="Strom S."/>
            <person name="Manji F."/>
            <person name="Birkbeck T.H."/>
            <person name="Nilsen H.K."/>
        </authorList>
    </citation>
    <scope>NUCLEOTIDE SEQUENCE [LARGE SCALE GENOMIC DNA]</scope>
    <source>
        <strain evidence="1 2">VIO11850</strain>
    </source>
</reference>
<dbReference type="Pfam" id="PF10123">
    <property type="entry name" value="Mu-like_Pro"/>
    <property type="match status" value="1"/>
</dbReference>
<evidence type="ECO:0000313" key="2">
    <source>
        <dbReference type="Proteomes" id="UP001224812"/>
    </source>
</evidence>